<keyword evidence="5" id="KW-0545">Nucleotide biosynthesis</keyword>
<dbReference type="FunFam" id="3.40.50.2020:FF:000063">
    <property type="entry name" value="Phosphoribosylpyrophosphate synthetase"/>
    <property type="match status" value="1"/>
</dbReference>
<dbReference type="Pfam" id="PF13793">
    <property type="entry name" value="Pribosyltran_N"/>
    <property type="match status" value="1"/>
</dbReference>
<dbReference type="GO" id="GO:0016301">
    <property type="term" value="F:kinase activity"/>
    <property type="evidence" value="ECO:0007669"/>
    <property type="project" value="UniProtKB-KW"/>
</dbReference>
<dbReference type="NCBIfam" id="TIGR01251">
    <property type="entry name" value="ribP_PPkin"/>
    <property type="match status" value="1"/>
</dbReference>
<dbReference type="CDD" id="cd06223">
    <property type="entry name" value="PRTases_typeI"/>
    <property type="match status" value="1"/>
</dbReference>
<keyword evidence="6" id="KW-0547">Nucleotide-binding</keyword>
<dbReference type="SMART" id="SM01400">
    <property type="entry name" value="Pribosyltran_N"/>
    <property type="match status" value="1"/>
</dbReference>
<dbReference type="PANTHER" id="PTHR10210:SF36">
    <property type="entry name" value="RIBOSE-PHOSPHATE PYROPHOSPHOKINASE 5"/>
    <property type="match status" value="1"/>
</dbReference>
<evidence type="ECO:0000313" key="13">
    <source>
        <dbReference type="Proteomes" id="UP001320245"/>
    </source>
</evidence>
<dbReference type="EMBL" id="JAJSPL020000005">
    <property type="protein sequence ID" value="KAK7746823.1"/>
    <property type="molecule type" value="Genomic_DNA"/>
</dbReference>
<dbReference type="GO" id="GO:0005524">
    <property type="term" value="F:ATP binding"/>
    <property type="evidence" value="ECO:0007669"/>
    <property type="project" value="UniProtKB-KW"/>
</dbReference>
<evidence type="ECO:0000256" key="2">
    <source>
        <dbReference type="ARBA" id="ARBA00013247"/>
    </source>
</evidence>
<sequence>MVRNLVVLGGNSHPELVNNVCNILGIPACNRILSKFSVGESRCEIQETVRGKDVYIIQTAGTQDPEHKVNDHFIETCIMISACKTGSAKRVTAVLPLFPYSRQPDLPYHKTGAPLNKGPSDITGKYTFESVPATPGHDFPKSDGLSSGIDITKMMTKASQANGYARTNGESTVDGSERRIHAGSISSVTGNYTTHDYENPQMINAFQAKPGYKQWVAQAGTLVADLLTSAGADHVITMDLHDPQYQGFFDIPVDNLYGKPLLQRYIERQIPGFRDAVIVSPDAGGAKRATAIADNLGLSFALIHKVGTLTQPSPDGTDCSVQERRPTRIADRQNATMMLVGDVTGRPCILVDDLADTANTITRAAKLLKKDGATTVYALLTHGILSGDAISRINASAIDKIIVTNSVPQDEHRAACPKLEVLDISPLFGEAIRRVHHGESISVLFPHD</sequence>
<keyword evidence="8" id="KW-0067">ATP-binding</keyword>
<keyword evidence="9" id="KW-0460">Magnesium</keyword>
<dbReference type="InterPro" id="IPR029099">
    <property type="entry name" value="Pribosyltran_N"/>
</dbReference>
<evidence type="ECO:0000256" key="7">
    <source>
        <dbReference type="ARBA" id="ARBA00022777"/>
    </source>
</evidence>
<organism evidence="12 13">
    <name type="scientific">Cytospora paraplurivora</name>
    <dbReference type="NCBI Taxonomy" id="2898453"/>
    <lineage>
        <taxon>Eukaryota</taxon>
        <taxon>Fungi</taxon>
        <taxon>Dikarya</taxon>
        <taxon>Ascomycota</taxon>
        <taxon>Pezizomycotina</taxon>
        <taxon>Sordariomycetes</taxon>
        <taxon>Sordariomycetidae</taxon>
        <taxon>Diaporthales</taxon>
        <taxon>Cytosporaceae</taxon>
        <taxon>Cytospora</taxon>
    </lineage>
</organism>
<evidence type="ECO:0000256" key="10">
    <source>
        <dbReference type="ARBA" id="ARBA00049535"/>
    </source>
</evidence>
<evidence type="ECO:0000259" key="11">
    <source>
        <dbReference type="Pfam" id="PF13793"/>
    </source>
</evidence>
<dbReference type="FunFam" id="3.40.50.2020:FF:000056">
    <property type="entry name" value="Ribose-phosphate pyrophosphokinase II"/>
    <property type="match status" value="1"/>
</dbReference>
<evidence type="ECO:0000256" key="1">
    <source>
        <dbReference type="ARBA" id="ARBA00006478"/>
    </source>
</evidence>
<keyword evidence="13" id="KW-1185">Reference proteome</keyword>
<comment type="caution">
    <text evidence="12">The sequence shown here is derived from an EMBL/GenBank/DDBJ whole genome shotgun (WGS) entry which is preliminary data.</text>
</comment>
<dbReference type="FunFam" id="3.40.50.2020:FF:000005">
    <property type="entry name" value="Ribose-phosphate pyrophosphokinase 1"/>
    <property type="match status" value="1"/>
</dbReference>
<dbReference type="InterPro" id="IPR000836">
    <property type="entry name" value="PRTase_dom"/>
</dbReference>
<dbReference type="GO" id="GO:0005737">
    <property type="term" value="C:cytoplasm"/>
    <property type="evidence" value="ECO:0007669"/>
    <property type="project" value="TreeGrafter"/>
</dbReference>
<protein>
    <recommendedName>
        <fullName evidence="2">ribose-phosphate diphosphokinase</fullName>
        <ecNumber evidence="2">2.7.6.1</ecNumber>
    </recommendedName>
</protein>
<keyword evidence="3" id="KW-0808">Transferase</keyword>
<name>A0AAN9YJ03_9PEZI</name>
<accession>A0AAN9YJ03</accession>
<dbReference type="GO" id="GO:0006015">
    <property type="term" value="P:5-phosphoribose 1-diphosphate biosynthetic process"/>
    <property type="evidence" value="ECO:0007669"/>
    <property type="project" value="TreeGrafter"/>
</dbReference>
<evidence type="ECO:0000256" key="6">
    <source>
        <dbReference type="ARBA" id="ARBA00022741"/>
    </source>
</evidence>
<dbReference type="GO" id="GO:0006164">
    <property type="term" value="P:purine nucleotide biosynthetic process"/>
    <property type="evidence" value="ECO:0007669"/>
    <property type="project" value="TreeGrafter"/>
</dbReference>
<dbReference type="Pfam" id="PF14572">
    <property type="entry name" value="Pribosyl_synth"/>
    <property type="match status" value="1"/>
</dbReference>
<dbReference type="EC" id="2.7.6.1" evidence="2"/>
<reference evidence="12 13" key="1">
    <citation type="journal article" date="2023" name="PLoS ONE">
        <title>Cytospora paraplurivora sp. nov. isolated from orchards with fruit tree decline syndrome in Ontario, Canada.</title>
        <authorList>
            <person name="Ilyukhin E."/>
            <person name="Nguyen H.D.T."/>
            <person name="Castle A.J."/>
            <person name="Ellouze W."/>
        </authorList>
    </citation>
    <scope>NUCLEOTIDE SEQUENCE [LARGE SCALE GENOMIC DNA]</scope>
    <source>
        <strain evidence="12 13">FDS-564</strain>
    </source>
</reference>
<keyword evidence="7" id="KW-0418">Kinase</keyword>
<dbReference type="SUPFAM" id="SSF53271">
    <property type="entry name" value="PRTase-like"/>
    <property type="match status" value="2"/>
</dbReference>
<dbReference type="GO" id="GO:0002189">
    <property type="term" value="C:ribose phosphate diphosphokinase complex"/>
    <property type="evidence" value="ECO:0007669"/>
    <property type="project" value="UniProtKB-ARBA"/>
</dbReference>
<evidence type="ECO:0000313" key="12">
    <source>
        <dbReference type="EMBL" id="KAK7746823.1"/>
    </source>
</evidence>
<feature type="domain" description="Ribose-phosphate pyrophosphokinase N-terminal" evidence="11">
    <location>
        <begin position="6"/>
        <end position="104"/>
    </location>
</feature>
<gene>
    <name evidence="12" type="primary">PRS5</name>
    <name evidence="12" type="ORF">SLS53_002011</name>
</gene>
<dbReference type="Gene3D" id="3.40.50.2020">
    <property type="match status" value="3"/>
</dbReference>
<dbReference type="GO" id="GO:0004749">
    <property type="term" value="F:ribose phosphate diphosphokinase activity"/>
    <property type="evidence" value="ECO:0007669"/>
    <property type="project" value="UniProtKB-EC"/>
</dbReference>
<comment type="catalytic activity">
    <reaction evidence="10">
        <text>D-ribose 5-phosphate + ATP = 5-phospho-alpha-D-ribose 1-diphosphate + AMP + H(+)</text>
        <dbReference type="Rhea" id="RHEA:15609"/>
        <dbReference type="ChEBI" id="CHEBI:15378"/>
        <dbReference type="ChEBI" id="CHEBI:30616"/>
        <dbReference type="ChEBI" id="CHEBI:58017"/>
        <dbReference type="ChEBI" id="CHEBI:78346"/>
        <dbReference type="ChEBI" id="CHEBI:456215"/>
        <dbReference type="EC" id="2.7.6.1"/>
    </reaction>
</comment>
<dbReference type="GO" id="GO:0000287">
    <property type="term" value="F:magnesium ion binding"/>
    <property type="evidence" value="ECO:0007669"/>
    <property type="project" value="InterPro"/>
</dbReference>
<evidence type="ECO:0000256" key="8">
    <source>
        <dbReference type="ARBA" id="ARBA00022840"/>
    </source>
</evidence>
<dbReference type="InterPro" id="IPR005946">
    <property type="entry name" value="Rib-P_diPkinase"/>
</dbReference>
<evidence type="ECO:0000256" key="5">
    <source>
        <dbReference type="ARBA" id="ARBA00022727"/>
    </source>
</evidence>
<evidence type="ECO:0000256" key="4">
    <source>
        <dbReference type="ARBA" id="ARBA00022723"/>
    </source>
</evidence>
<dbReference type="InterPro" id="IPR029057">
    <property type="entry name" value="PRTase-like"/>
</dbReference>
<comment type="similarity">
    <text evidence="1">Belongs to the ribose-phosphate pyrophosphokinase family.</text>
</comment>
<dbReference type="Proteomes" id="UP001320245">
    <property type="component" value="Unassembled WGS sequence"/>
</dbReference>
<evidence type="ECO:0000256" key="9">
    <source>
        <dbReference type="ARBA" id="ARBA00022842"/>
    </source>
</evidence>
<proteinExistence type="inferred from homology"/>
<keyword evidence="4" id="KW-0479">Metal-binding</keyword>
<evidence type="ECO:0000256" key="3">
    <source>
        <dbReference type="ARBA" id="ARBA00022679"/>
    </source>
</evidence>
<dbReference type="AlphaFoldDB" id="A0AAN9YJ03"/>
<dbReference type="PANTHER" id="PTHR10210">
    <property type="entry name" value="RIBOSE-PHOSPHATE DIPHOSPHOKINASE FAMILY MEMBER"/>
    <property type="match status" value="1"/>
</dbReference>